<dbReference type="Proteomes" id="UP001223802">
    <property type="component" value="Chromosome"/>
</dbReference>
<gene>
    <name evidence="4" type="ORF">PU634_16895</name>
</gene>
<dbReference type="Pfam" id="PF13387">
    <property type="entry name" value="Lnb_N"/>
    <property type="match status" value="1"/>
</dbReference>
<evidence type="ECO:0000259" key="3">
    <source>
        <dbReference type="Pfam" id="PF25225"/>
    </source>
</evidence>
<feature type="domain" description="DUF7843" evidence="3">
    <location>
        <begin position="20"/>
        <end position="77"/>
    </location>
</feature>
<dbReference type="InterPro" id="IPR025178">
    <property type="entry name" value="Lnb_N"/>
</dbReference>
<dbReference type="InterPro" id="IPR057165">
    <property type="entry name" value="DUF7843"/>
</dbReference>
<sequence>MAKESQLPSLSATERAQLAALFHFQNGKPKITDPAFLLSGSERDLQAEFESNLNVYMNMEQRADYLCRFPARSLWISRLLGEEVPGFEHCEELYEYIQRVPADDISLVYASENLLSPSSFMGHSFIKMKDQEDRRAHAVSYFTEVEGFNLPAIMFEALVTGKEGYFIVSPYEEAKRYYKDIEGRNVYEYSLALNDFDRELIRLHLWELKDKQIDYYFHTNNCATLTLDILALAKPVLLQHGEEWLSPLDVVKYVNDHGMVEKVSISPSLGWKVRAFGEGLDYQEKEALRQKLVDHGRLEPLSSVEDLLQHEYRHALNDWLYFEKRIDRELYERNRAEIIRHDRDYQHFLLDLSDYKNPVHRAADSQFMIGARLREANANLLVSWLPASHLTVDDNRNAFSESTLQVLKSTLGIDKEHLYLDEVVLYGIESYIPRDEVIGGLSGRFRLLWERGGYDSYSTNRRFHVDAALGVANSSREGALSYATLGSGLSANGHGMWLSPQFELGSFLYLANNSKLNLKYRMVFNELNQGDVINNVEVVNTYHLGSYALDVGLSYAGNQHFSEPQALFNIRRFY</sequence>
<reference evidence="4 5" key="1">
    <citation type="submission" date="2023-02" db="EMBL/GenBank/DDBJ databases">
        <title>Complete genome sequence of a novel bacterium Oceanimonas sp. NTOU-MSR1 isolated from marine coast sediment.</title>
        <authorList>
            <person name="Yang H.-T."/>
            <person name="Chen Y.-L."/>
            <person name="Ho Y.-N."/>
        </authorList>
    </citation>
    <scope>NUCLEOTIDE SEQUENCE [LARGE SCALE GENOMIC DNA]</scope>
    <source>
        <strain evidence="4 5">NTOU-MSR1</strain>
    </source>
</reference>
<dbReference type="AlphaFoldDB" id="A0AA50KNE7"/>
<evidence type="ECO:0000313" key="5">
    <source>
        <dbReference type="Proteomes" id="UP001223802"/>
    </source>
</evidence>
<dbReference type="KEGG" id="ope:PU634_16895"/>
<dbReference type="InterPro" id="IPR057162">
    <property type="entry name" value="DUF7840"/>
</dbReference>
<proteinExistence type="predicted"/>
<dbReference type="Pfam" id="PF25222">
    <property type="entry name" value="DUF7840"/>
    <property type="match status" value="1"/>
</dbReference>
<feature type="domain" description="Lnb N-terminal periplasmic" evidence="1">
    <location>
        <begin position="95"/>
        <end position="255"/>
    </location>
</feature>
<organism evidence="4 5">
    <name type="scientific">Oceanimonas pelagia</name>
    <dbReference type="NCBI Taxonomy" id="3028314"/>
    <lineage>
        <taxon>Bacteria</taxon>
        <taxon>Pseudomonadati</taxon>
        <taxon>Pseudomonadota</taxon>
        <taxon>Gammaproteobacteria</taxon>
        <taxon>Aeromonadales</taxon>
        <taxon>Aeromonadaceae</taxon>
        <taxon>Oceanimonas</taxon>
    </lineage>
</organism>
<evidence type="ECO:0000259" key="1">
    <source>
        <dbReference type="Pfam" id="PF13387"/>
    </source>
</evidence>
<evidence type="ECO:0000259" key="2">
    <source>
        <dbReference type="Pfam" id="PF25222"/>
    </source>
</evidence>
<feature type="domain" description="DUF7840" evidence="2">
    <location>
        <begin position="365"/>
        <end position="567"/>
    </location>
</feature>
<evidence type="ECO:0000313" key="4">
    <source>
        <dbReference type="EMBL" id="WMC10723.1"/>
    </source>
</evidence>
<dbReference type="Pfam" id="PF25225">
    <property type="entry name" value="DUF7843"/>
    <property type="match status" value="1"/>
</dbReference>
<protein>
    <submittedName>
        <fullName evidence="4">DUF4105 domain-containing protein</fullName>
    </submittedName>
</protein>
<accession>A0AA50KNE7</accession>
<dbReference type="EMBL" id="CP118224">
    <property type="protein sequence ID" value="WMC10723.1"/>
    <property type="molecule type" value="Genomic_DNA"/>
</dbReference>
<name>A0AA50KNE7_9GAMM</name>
<dbReference type="RefSeq" id="WP_306762000.1">
    <property type="nucleotide sequence ID" value="NZ_CP118224.1"/>
</dbReference>
<keyword evidence="5" id="KW-1185">Reference proteome</keyword>